<dbReference type="AlphaFoldDB" id="A0A895XT91"/>
<dbReference type="KEGG" id="nav:JQS30_02160"/>
<keyword evidence="2" id="KW-1185">Reference proteome</keyword>
<dbReference type="Proteomes" id="UP000662939">
    <property type="component" value="Chromosome"/>
</dbReference>
<evidence type="ECO:0000313" key="1">
    <source>
        <dbReference type="EMBL" id="QSB05756.1"/>
    </source>
</evidence>
<reference evidence="1" key="1">
    <citation type="submission" date="2021-02" db="EMBL/GenBank/DDBJ databases">
        <title>Natronoglycomyces albus gen. nov., sp. nov, a haloalkaliphilic actinobacterium from a soda solonchak soil.</title>
        <authorList>
            <person name="Sorokin D.Y."/>
            <person name="Khijniak T.V."/>
            <person name="Zakharycheva A.P."/>
            <person name="Boueva O.V."/>
            <person name="Ariskina E.V."/>
            <person name="Hahnke R.L."/>
            <person name="Bunk B."/>
            <person name="Sproer C."/>
            <person name="Schumann P."/>
            <person name="Evtushenko L.I."/>
            <person name="Kublanov I.V."/>
        </authorList>
    </citation>
    <scope>NUCLEOTIDE SEQUENCE</scope>
    <source>
        <strain evidence="1">DSM 106290</strain>
    </source>
</reference>
<dbReference type="RefSeq" id="WP_213171768.1">
    <property type="nucleotide sequence ID" value="NZ_CP070496.1"/>
</dbReference>
<evidence type="ECO:0000313" key="2">
    <source>
        <dbReference type="Proteomes" id="UP000662939"/>
    </source>
</evidence>
<sequence>MNHSQPEVGAHIGIIEMGHDYHLYELDRPGVVDIYRGGDITKGPIGRAHLTPRGHWWFQWHIFGDGSGAWVAAFRAKFEAHFGEDQTQ</sequence>
<proteinExistence type="predicted"/>
<gene>
    <name evidence="1" type="ORF">JQS30_02160</name>
</gene>
<name>A0A895XT91_9ACTN</name>
<organism evidence="1 2">
    <name type="scientific">Natronoglycomyces albus</name>
    <dbReference type="NCBI Taxonomy" id="2811108"/>
    <lineage>
        <taxon>Bacteria</taxon>
        <taxon>Bacillati</taxon>
        <taxon>Actinomycetota</taxon>
        <taxon>Actinomycetes</taxon>
        <taxon>Glycomycetales</taxon>
        <taxon>Glycomycetaceae</taxon>
        <taxon>Natronoglycomyces</taxon>
    </lineage>
</organism>
<accession>A0A895XT91</accession>
<protein>
    <submittedName>
        <fullName evidence="1">Uncharacterized protein</fullName>
    </submittedName>
</protein>
<dbReference type="EMBL" id="CP070496">
    <property type="protein sequence ID" value="QSB05756.1"/>
    <property type="molecule type" value="Genomic_DNA"/>
</dbReference>